<dbReference type="PROSITE" id="PS00018">
    <property type="entry name" value="EF_HAND_1"/>
    <property type="match status" value="1"/>
</dbReference>
<evidence type="ECO:0000313" key="6">
    <source>
        <dbReference type="EMBL" id="KAJ6646543.1"/>
    </source>
</evidence>
<gene>
    <name evidence="6" type="primary">Cib2</name>
    <name evidence="6" type="ORF">Bhyg_01756</name>
</gene>
<evidence type="ECO:0000313" key="7">
    <source>
        <dbReference type="Proteomes" id="UP001151699"/>
    </source>
</evidence>
<keyword evidence="7" id="KW-1185">Reference proteome</keyword>
<proteinExistence type="predicted"/>
<accession>A0A9Q0NAI9</accession>
<dbReference type="GO" id="GO:0055074">
    <property type="term" value="P:calcium ion homeostasis"/>
    <property type="evidence" value="ECO:0007669"/>
    <property type="project" value="TreeGrafter"/>
</dbReference>
<dbReference type="FunFam" id="1.10.238.10:FF:000079">
    <property type="entry name" value="Calcium and integrin-binding family member 2"/>
    <property type="match status" value="1"/>
</dbReference>
<feature type="non-terminal residue" evidence="6">
    <location>
        <position position="209"/>
    </location>
</feature>
<keyword evidence="1" id="KW-0479">Metal-binding</keyword>
<dbReference type="InterPro" id="IPR018247">
    <property type="entry name" value="EF_Hand_1_Ca_BS"/>
</dbReference>
<dbReference type="PANTHER" id="PTHR45791:SF6">
    <property type="entry name" value="CALCIUM AND INTEGRIN BINDING FAMILY MEMBER 2"/>
    <property type="match status" value="1"/>
</dbReference>
<dbReference type="OrthoDB" id="114727at2759"/>
<dbReference type="GO" id="GO:0005509">
    <property type="term" value="F:calcium ion binding"/>
    <property type="evidence" value="ECO:0007669"/>
    <property type="project" value="InterPro"/>
</dbReference>
<comment type="caution">
    <text evidence="6">The sequence shown here is derived from an EMBL/GenBank/DDBJ whole genome shotgun (WGS) entry which is preliminary data.</text>
</comment>
<evidence type="ECO:0000256" key="3">
    <source>
        <dbReference type="ARBA" id="ARBA00022837"/>
    </source>
</evidence>
<keyword evidence="2" id="KW-0677">Repeat</keyword>
<dbReference type="GO" id="GO:0007229">
    <property type="term" value="P:integrin-mediated signaling pathway"/>
    <property type="evidence" value="ECO:0007669"/>
    <property type="project" value="UniProtKB-KW"/>
</dbReference>
<evidence type="ECO:0000256" key="4">
    <source>
        <dbReference type="ARBA" id="ARBA00022842"/>
    </source>
</evidence>
<name>A0A9Q0NAI9_9DIPT</name>
<evidence type="ECO:0000256" key="2">
    <source>
        <dbReference type="ARBA" id="ARBA00022737"/>
    </source>
</evidence>
<evidence type="ECO:0000259" key="5">
    <source>
        <dbReference type="PROSITE" id="PS50222"/>
    </source>
</evidence>
<dbReference type="GO" id="GO:0000287">
    <property type="term" value="F:magnesium ion binding"/>
    <property type="evidence" value="ECO:0007669"/>
    <property type="project" value="TreeGrafter"/>
</dbReference>
<dbReference type="CDD" id="cd00051">
    <property type="entry name" value="EFh"/>
    <property type="match status" value="1"/>
</dbReference>
<dbReference type="InterPro" id="IPR011992">
    <property type="entry name" value="EF-hand-dom_pair"/>
</dbReference>
<dbReference type="AlphaFoldDB" id="A0A9Q0NAI9"/>
<dbReference type="SUPFAM" id="SSF47473">
    <property type="entry name" value="EF-hand"/>
    <property type="match status" value="1"/>
</dbReference>
<evidence type="ECO:0000256" key="1">
    <source>
        <dbReference type="ARBA" id="ARBA00022723"/>
    </source>
</evidence>
<sequence length="209" mass="24610">MGNKIVTFTEQQLDNYQDCTFFTRKEILRVHKHYRAMRPDLVPKQMTEGQASTVRLPRQDIEQLDELKENPFKQRICEAFSRDGLGNLTFEDFLDLLSVFSEQAPRDVKIFYAFKIYGKFCFIFNYFDKDGFINQSDLKCVIKALTRNELTPEEHQQIAEKVIEEADVDGDGKLSFLEFEHVVLRAPDFLSTFHIRLQKSYKRTTMDLV</sequence>
<dbReference type="InterPro" id="IPR002048">
    <property type="entry name" value="EF_hand_dom"/>
</dbReference>
<dbReference type="EMBL" id="WJQU01000001">
    <property type="protein sequence ID" value="KAJ6646543.1"/>
    <property type="molecule type" value="Genomic_DNA"/>
</dbReference>
<dbReference type="SMART" id="SM00054">
    <property type="entry name" value="EFh"/>
    <property type="match status" value="3"/>
</dbReference>
<dbReference type="InterPro" id="IPR051433">
    <property type="entry name" value="CIBP"/>
</dbReference>
<reference evidence="6" key="1">
    <citation type="submission" date="2022-07" db="EMBL/GenBank/DDBJ databases">
        <authorList>
            <person name="Trinca V."/>
            <person name="Uliana J.V.C."/>
            <person name="Torres T.T."/>
            <person name="Ward R.J."/>
            <person name="Monesi N."/>
        </authorList>
    </citation>
    <scope>NUCLEOTIDE SEQUENCE</scope>
    <source>
        <strain evidence="6">HSMRA1968</strain>
        <tissue evidence="6">Whole embryos</tissue>
    </source>
</reference>
<dbReference type="Proteomes" id="UP001151699">
    <property type="component" value="Chromosome A"/>
</dbReference>
<feature type="domain" description="EF-hand" evidence="5">
    <location>
        <begin position="154"/>
        <end position="189"/>
    </location>
</feature>
<keyword evidence="4" id="KW-0460">Magnesium</keyword>
<organism evidence="6 7">
    <name type="scientific">Pseudolycoriella hygida</name>
    <dbReference type="NCBI Taxonomy" id="35572"/>
    <lineage>
        <taxon>Eukaryota</taxon>
        <taxon>Metazoa</taxon>
        <taxon>Ecdysozoa</taxon>
        <taxon>Arthropoda</taxon>
        <taxon>Hexapoda</taxon>
        <taxon>Insecta</taxon>
        <taxon>Pterygota</taxon>
        <taxon>Neoptera</taxon>
        <taxon>Endopterygota</taxon>
        <taxon>Diptera</taxon>
        <taxon>Nematocera</taxon>
        <taxon>Sciaroidea</taxon>
        <taxon>Sciaridae</taxon>
        <taxon>Pseudolycoriella</taxon>
    </lineage>
</organism>
<dbReference type="PROSITE" id="PS50222">
    <property type="entry name" value="EF_HAND_2"/>
    <property type="match status" value="1"/>
</dbReference>
<keyword evidence="6" id="KW-0401">Integrin</keyword>
<dbReference type="Gene3D" id="1.10.238.10">
    <property type="entry name" value="EF-hand"/>
    <property type="match status" value="2"/>
</dbReference>
<dbReference type="Pfam" id="PF13499">
    <property type="entry name" value="EF-hand_7"/>
    <property type="match status" value="1"/>
</dbReference>
<keyword evidence="3" id="KW-0106">Calcium</keyword>
<protein>
    <submittedName>
        <fullName evidence="6">Calcium and integrin-binding family member 2</fullName>
    </submittedName>
</protein>
<dbReference type="PANTHER" id="PTHR45791">
    <property type="entry name" value="CALCIUM AND INTEGRIN BINDING FAMILY MEMBER 2"/>
    <property type="match status" value="1"/>
</dbReference>